<dbReference type="InterPro" id="IPR008854">
    <property type="entry name" value="TPMT"/>
</dbReference>
<evidence type="ECO:0000256" key="4">
    <source>
        <dbReference type="ARBA" id="ARBA00022691"/>
    </source>
</evidence>
<dbReference type="AlphaFoldDB" id="A0A061QZZ2"/>
<dbReference type="GO" id="GO:0032259">
    <property type="term" value="P:methylation"/>
    <property type="evidence" value="ECO:0007669"/>
    <property type="project" value="UniProtKB-KW"/>
</dbReference>
<dbReference type="PANTHER" id="PTHR32183:SF11">
    <property type="entry name" value="THIOL METHYLTRANSFERASE 2-RELATED"/>
    <property type="match status" value="1"/>
</dbReference>
<keyword evidence="4" id="KW-0949">S-adenosyl-L-methionine</keyword>
<name>A0A061QZZ2_9CHLO</name>
<protein>
    <submittedName>
        <fullName evidence="6">S-adenosyl-l-methionine-dependent methyltransferase</fullName>
    </submittedName>
</protein>
<evidence type="ECO:0000313" key="6">
    <source>
        <dbReference type="EMBL" id="JAC63871.1"/>
    </source>
</evidence>
<evidence type="ECO:0000256" key="5">
    <source>
        <dbReference type="SAM" id="MobiDB-lite"/>
    </source>
</evidence>
<evidence type="ECO:0000256" key="1">
    <source>
        <dbReference type="ARBA" id="ARBA00022553"/>
    </source>
</evidence>
<dbReference type="PROSITE" id="PS51585">
    <property type="entry name" value="SAM_MT_TPMT"/>
    <property type="match status" value="1"/>
</dbReference>
<dbReference type="InterPro" id="IPR029063">
    <property type="entry name" value="SAM-dependent_MTases_sf"/>
</dbReference>
<keyword evidence="3 6" id="KW-0808">Transferase</keyword>
<dbReference type="GO" id="GO:0008757">
    <property type="term" value="F:S-adenosylmethionine-dependent methyltransferase activity"/>
    <property type="evidence" value="ECO:0007669"/>
    <property type="project" value="InterPro"/>
</dbReference>
<feature type="region of interest" description="Disordered" evidence="5">
    <location>
        <begin position="1"/>
        <end position="34"/>
    </location>
</feature>
<accession>A0A061QZZ2</accession>
<sequence>MAVEELESQVSSYDAQWERQWGSDEGVQPGEKWDTQAPSPALAQLLSSGFVDVQQKSVVVPGCGRGYDLALFLEAGAQKAVGLEIAPSAVKSAQQYLSGLSGLDGREAVVEADFFKYADSCPDESTFDFGYDYTFFCAIHPDLRRAWADSWAKLLKPGGSLVVLQFPMSDQPSSTGPPWNVSDSAYEEVLATAGFQRVFHEKVKAELSHPSRAGREVMAVWRKL</sequence>
<keyword evidence="1" id="KW-0597">Phosphoprotein</keyword>
<keyword evidence="2 6" id="KW-0489">Methyltransferase</keyword>
<gene>
    <name evidence="6" type="ORF">TSPGSL018_19579</name>
</gene>
<evidence type="ECO:0000256" key="2">
    <source>
        <dbReference type="ARBA" id="ARBA00022603"/>
    </source>
</evidence>
<dbReference type="EMBL" id="GBEZ01022993">
    <property type="protein sequence ID" value="JAC63871.1"/>
    <property type="molecule type" value="Transcribed_RNA"/>
</dbReference>
<organism evidence="6">
    <name type="scientific">Tetraselmis sp. GSL018</name>
    <dbReference type="NCBI Taxonomy" id="582737"/>
    <lineage>
        <taxon>Eukaryota</taxon>
        <taxon>Viridiplantae</taxon>
        <taxon>Chlorophyta</taxon>
        <taxon>core chlorophytes</taxon>
        <taxon>Chlorodendrophyceae</taxon>
        <taxon>Chlorodendrales</taxon>
        <taxon>Chlorodendraceae</taxon>
        <taxon>Tetraselmis</taxon>
    </lineage>
</organism>
<reference evidence="6" key="1">
    <citation type="submission" date="2014-05" db="EMBL/GenBank/DDBJ databases">
        <title>The transcriptome of the halophilic microalga Tetraselmis sp. GSL018 isolated from the Great Salt Lake, Utah.</title>
        <authorList>
            <person name="Jinkerson R.E."/>
            <person name="D'Adamo S."/>
            <person name="Posewitz M.C."/>
        </authorList>
    </citation>
    <scope>NUCLEOTIDE SEQUENCE</scope>
    <source>
        <strain evidence="6">GSL018</strain>
    </source>
</reference>
<dbReference type="Gene3D" id="3.40.50.150">
    <property type="entry name" value="Vaccinia Virus protein VP39"/>
    <property type="match status" value="1"/>
</dbReference>
<evidence type="ECO:0000256" key="3">
    <source>
        <dbReference type="ARBA" id="ARBA00022679"/>
    </source>
</evidence>
<dbReference type="PANTHER" id="PTHR32183">
    <property type="match status" value="1"/>
</dbReference>
<dbReference type="Pfam" id="PF05724">
    <property type="entry name" value="TPMT"/>
    <property type="match status" value="1"/>
</dbReference>
<dbReference type="SUPFAM" id="SSF53335">
    <property type="entry name" value="S-adenosyl-L-methionine-dependent methyltransferases"/>
    <property type="match status" value="1"/>
</dbReference>
<proteinExistence type="predicted"/>
<dbReference type="CDD" id="cd02440">
    <property type="entry name" value="AdoMet_MTases"/>
    <property type="match status" value="1"/>
</dbReference>